<dbReference type="AlphaFoldDB" id="A0A1G1X396"/>
<dbReference type="Pfam" id="PF13469">
    <property type="entry name" value="Sulfotransfer_3"/>
    <property type="match status" value="1"/>
</dbReference>
<gene>
    <name evidence="2" type="ORF">A3D99_03285</name>
</gene>
<dbReference type="InterPro" id="IPR026634">
    <property type="entry name" value="TPST-like"/>
</dbReference>
<keyword evidence="1" id="KW-0808">Transferase</keyword>
<reference evidence="2 3" key="1">
    <citation type="journal article" date="2016" name="Nat. Commun.">
        <title>Thousands of microbial genomes shed light on interconnected biogeochemical processes in an aquifer system.</title>
        <authorList>
            <person name="Anantharaman K."/>
            <person name="Brown C.T."/>
            <person name="Hug L.A."/>
            <person name="Sharon I."/>
            <person name="Castelle C.J."/>
            <person name="Probst A.J."/>
            <person name="Thomas B.C."/>
            <person name="Singh A."/>
            <person name="Wilkins M.J."/>
            <person name="Karaoz U."/>
            <person name="Brodie E.L."/>
            <person name="Williams K.H."/>
            <person name="Hubbard S.S."/>
            <person name="Banfield J.F."/>
        </authorList>
    </citation>
    <scope>NUCLEOTIDE SEQUENCE [LARGE SCALE GENOMIC DNA]</scope>
</reference>
<dbReference type="Gene3D" id="3.40.50.300">
    <property type="entry name" value="P-loop containing nucleotide triphosphate hydrolases"/>
    <property type="match status" value="1"/>
</dbReference>
<proteinExistence type="predicted"/>
<dbReference type="SUPFAM" id="SSF52540">
    <property type="entry name" value="P-loop containing nucleoside triphosphate hydrolases"/>
    <property type="match status" value="1"/>
</dbReference>
<organism evidence="2 3">
    <name type="scientific">Candidatus Andersenbacteria bacterium RIFCSPHIGHO2_12_FULL_45_11</name>
    <dbReference type="NCBI Taxonomy" id="1797281"/>
    <lineage>
        <taxon>Bacteria</taxon>
        <taxon>Candidatus Anderseniibacteriota</taxon>
    </lineage>
</organism>
<dbReference type="PANTHER" id="PTHR12788:SF10">
    <property type="entry name" value="PROTEIN-TYROSINE SULFOTRANSFERASE"/>
    <property type="match status" value="1"/>
</dbReference>
<dbReference type="InterPro" id="IPR027417">
    <property type="entry name" value="P-loop_NTPase"/>
</dbReference>
<name>A0A1G1X396_9BACT</name>
<evidence type="ECO:0000256" key="1">
    <source>
        <dbReference type="ARBA" id="ARBA00022679"/>
    </source>
</evidence>
<evidence type="ECO:0000313" key="3">
    <source>
        <dbReference type="Proteomes" id="UP000177528"/>
    </source>
</evidence>
<evidence type="ECO:0000313" key="2">
    <source>
        <dbReference type="EMBL" id="OGY34492.1"/>
    </source>
</evidence>
<dbReference type="Proteomes" id="UP000177528">
    <property type="component" value="Unassembled WGS sequence"/>
</dbReference>
<protein>
    <recommendedName>
        <fullName evidence="4">Sulfotransferase</fullName>
    </recommendedName>
</protein>
<accession>A0A1G1X396</accession>
<dbReference type="GO" id="GO:0008476">
    <property type="term" value="F:protein-tyrosine sulfotransferase activity"/>
    <property type="evidence" value="ECO:0007669"/>
    <property type="project" value="InterPro"/>
</dbReference>
<sequence>MMQKTTFQDPDQQEELDRWQCKDFGSRYEDASTFVSNKTIFVVCGCGRSGTSLLRVMLDTHSLLVCGPESLLFLPLSIKPEELYKKFEVPLKDLRSWKRRCASRAEFALHFQEAYLALRERNIWGDKTSRNIHRLEQIWQHFPNAKIIHVVRDPRDVVRSLKTHRKRKVVDGQIVPTGWIQPLDDCIGRWLRAMDDALHFRGNSNYMEMKYEDLVLDTISTLTRVCRHVGVHFEEQMLEFHTVTSRSRDARLFPQNIEATQPISTASIGKWKEELMVEEVEEVVRRTHDYAIKLGYTL</sequence>
<dbReference type="PANTHER" id="PTHR12788">
    <property type="entry name" value="PROTEIN-TYROSINE SULFOTRANSFERASE 2"/>
    <property type="match status" value="1"/>
</dbReference>
<evidence type="ECO:0008006" key="4">
    <source>
        <dbReference type="Google" id="ProtNLM"/>
    </source>
</evidence>
<dbReference type="EMBL" id="MHHR01000013">
    <property type="protein sequence ID" value="OGY34492.1"/>
    <property type="molecule type" value="Genomic_DNA"/>
</dbReference>
<comment type="caution">
    <text evidence="2">The sequence shown here is derived from an EMBL/GenBank/DDBJ whole genome shotgun (WGS) entry which is preliminary data.</text>
</comment>